<proteinExistence type="predicted"/>
<reference evidence="1" key="1">
    <citation type="submission" date="2018-05" db="EMBL/GenBank/DDBJ databases">
        <authorList>
            <person name="Lanie J.A."/>
            <person name="Ng W.-L."/>
            <person name="Kazmierczak K.M."/>
            <person name="Andrzejewski T.M."/>
            <person name="Davidsen T.M."/>
            <person name="Wayne K.J."/>
            <person name="Tettelin H."/>
            <person name="Glass J.I."/>
            <person name="Rusch D."/>
            <person name="Podicherti R."/>
            <person name="Tsui H.-C.T."/>
            <person name="Winkler M.E."/>
        </authorList>
    </citation>
    <scope>NUCLEOTIDE SEQUENCE</scope>
    <source>
        <strain evidence="1">KNB</strain>
    </source>
</reference>
<dbReference type="EMBL" id="LS423452">
    <property type="protein sequence ID" value="SPS04483.1"/>
    <property type="molecule type" value="Genomic_DNA"/>
</dbReference>
<name>A0A2X0QR51_9PROT</name>
<sequence length="35" mass="3805">MMLCSALPHLITGKNECLAINYEYGPRLGGTNPAR</sequence>
<gene>
    <name evidence="1" type="ORF">NITFAB_0072</name>
</gene>
<organism evidence="1">
    <name type="scientific">Candidatus Nitrotoga fabula</name>
    <dbReference type="NCBI Taxonomy" id="2182327"/>
    <lineage>
        <taxon>Bacteria</taxon>
        <taxon>Pseudomonadati</taxon>
        <taxon>Pseudomonadota</taxon>
        <taxon>Betaproteobacteria</taxon>
        <taxon>Nitrosomonadales</taxon>
        <taxon>Gallionellaceae</taxon>
        <taxon>Candidatus Nitrotoga</taxon>
    </lineage>
</organism>
<dbReference type="AlphaFoldDB" id="A0A2X0QR51"/>
<accession>A0A2X0QR51</accession>
<evidence type="ECO:0000313" key="1">
    <source>
        <dbReference type="EMBL" id="SPS04483.1"/>
    </source>
</evidence>
<protein>
    <submittedName>
        <fullName evidence="1">Uncharacterized protein</fullName>
    </submittedName>
</protein>